<dbReference type="InterPro" id="IPR053714">
    <property type="entry name" value="Iso_Racemase_Enz_sf"/>
</dbReference>
<evidence type="ECO:0000313" key="1">
    <source>
        <dbReference type="EMBL" id="MCK7616166.1"/>
    </source>
</evidence>
<comment type="caution">
    <text evidence="1">The sequence shown here is derived from an EMBL/GenBank/DDBJ whole genome shotgun (WGS) entry which is preliminary data.</text>
</comment>
<proteinExistence type="predicted"/>
<keyword evidence="2" id="KW-1185">Reference proteome</keyword>
<organism evidence="1 2">
    <name type="scientific">Roseibium sediminicola</name>
    <dbReference type="NCBI Taxonomy" id="2933272"/>
    <lineage>
        <taxon>Bacteria</taxon>
        <taxon>Pseudomonadati</taxon>
        <taxon>Pseudomonadota</taxon>
        <taxon>Alphaproteobacteria</taxon>
        <taxon>Hyphomicrobiales</taxon>
        <taxon>Stappiaceae</taxon>
        <taxon>Roseibium</taxon>
    </lineage>
</organism>
<dbReference type="Gene3D" id="3.40.50.12500">
    <property type="match status" value="1"/>
</dbReference>
<gene>
    <name evidence="1" type="ORF">M0H32_28800</name>
</gene>
<sequence>MSDNACVGLIHATHVAIAPIHEAFSQEWPEAEIFDLLESKLSTDAARRGGADTSFLPRFETLTRYAFDAGASGVLFTCSAFGAAIENAAKAFQPAPVLKPNEAMFEQALQIGLNVGMVGTFAPAVQSMKAEFDELKQRRNPHATLEVLVADGAIEALRNGDGALHDDLCKKAALRLKNIDVLLLAHFSTARAEECVSSVVSCPVLTSPKSAVQSLKNKLQ</sequence>
<reference evidence="1" key="1">
    <citation type="submission" date="2022-04" db="EMBL/GenBank/DDBJ databases">
        <title>Roseibium sp. CAU 1639 isolated from mud.</title>
        <authorList>
            <person name="Kim W."/>
        </authorList>
    </citation>
    <scope>NUCLEOTIDE SEQUENCE</scope>
    <source>
        <strain evidence="1">CAU 1639</strain>
    </source>
</reference>
<protein>
    <submittedName>
        <fullName evidence="1">Aspartate/glutamate racemase family protein</fullName>
    </submittedName>
</protein>
<dbReference type="RefSeq" id="WP_248160156.1">
    <property type="nucleotide sequence ID" value="NZ_JALNMJ010000046.1"/>
</dbReference>
<evidence type="ECO:0000313" key="2">
    <source>
        <dbReference type="Proteomes" id="UP001431221"/>
    </source>
</evidence>
<name>A0ABT0H3H7_9HYPH</name>
<accession>A0ABT0H3H7</accession>
<dbReference type="Proteomes" id="UP001431221">
    <property type="component" value="Unassembled WGS sequence"/>
</dbReference>
<dbReference type="EMBL" id="JALNMJ010000046">
    <property type="protein sequence ID" value="MCK7616166.1"/>
    <property type="molecule type" value="Genomic_DNA"/>
</dbReference>